<keyword evidence="1" id="KW-0472">Membrane</keyword>
<evidence type="ECO:0000313" key="3">
    <source>
        <dbReference type="Proteomes" id="UP000733379"/>
    </source>
</evidence>
<feature type="transmembrane region" description="Helical" evidence="1">
    <location>
        <begin position="83"/>
        <end position="106"/>
    </location>
</feature>
<dbReference type="Proteomes" id="UP000733379">
    <property type="component" value="Unassembled WGS sequence"/>
</dbReference>
<keyword evidence="1" id="KW-1133">Transmembrane helix</keyword>
<proteinExistence type="predicted"/>
<gene>
    <name evidence="2" type="ORF">KO481_37550</name>
</gene>
<feature type="transmembrane region" description="Helical" evidence="1">
    <location>
        <begin position="112"/>
        <end position="133"/>
    </location>
</feature>
<reference evidence="2 3" key="1">
    <citation type="submission" date="2021-06" db="EMBL/GenBank/DDBJ databases">
        <title>Actinomycetes sequencing.</title>
        <authorList>
            <person name="Shan Q."/>
        </authorList>
    </citation>
    <scope>NUCLEOTIDE SEQUENCE [LARGE SCALE GENOMIC DNA]</scope>
    <source>
        <strain evidence="2 3">NEAU-G5</strain>
    </source>
</reference>
<feature type="transmembrane region" description="Helical" evidence="1">
    <location>
        <begin position="25"/>
        <end position="45"/>
    </location>
</feature>
<accession>A0ABS6BDB0</accession>
<sequence length="140" mass="15565">MTSKLYIRKWSAGDRARAWSYQRDFWPGIIGYLVVLAAVQVWGNLDGHSAWRYLWAVLPVLPALWIVRAVWRHVGRIDDYQRLLLLRGLAGGFAVAMITAVTVGLLDITGLFSALPIAGWIIFGAGMMGWVVAGQIGARR</sequence>
<comment type="caution">
    <text evidence="2">The sequence shown here is derived from an EMBL/GenBank/DDBJ whole genome shotgun (WGS) entry which is preliminary data.</text>
</comment>
<evidence type="ECO:0000313" key="2">
    <source>
        <dbReference type="EMBL" id="MBU3067213.1"/>
    </source>
</evidence>
<dbReference type="RefSeq" id="WP_215923290.1">
    <property type="nucleotide sequence ID" value="NZ_JAHKNI010000019.1"/>
</dbReference>
<organism evidence="2 3">
    <name type="scientific">Nocardia albiluteola</name>
    <dbReference type="NCBI Taxonomy" id="2842303"/>
    <lineage>
        <taxon>Bacteria</taxon>
        <taxon>Bacillati</taxon>
        <taxon>Actinomycetota</taxon>
        <taxon>Actinomycetes</taxon>
        <taxon>Mycobacteriales</taxon>
        <taxon>Nocardiaceae</taxon>
        <taxon>Nocardia</taxon>
    </lineage>
</organism>
<protein>
    <submittedName>
        <fullName evidence="2">Uncharacterized protein</fullName>
    </submittedName>
</protein>
<feature type="transmembrane region" description="Helical" evidence="1">
    <location>
        <begin position="51"/>
        <end position="71"/>
    </location>
</feature>
<evidence type="ECO:0000256" key="1">
    <source>
        <dbReference type="SAM" id="Phobius"/>
    </source>
</evidence>
<name>A0ABS6BDB0_9NOCA</name>
<keyword evidence="1" id="KW-0812">Transmembrane</keyword>
<dbReference type="EMBL" id="JAHKNI010000019">
    <property type="protein sequence ID" value="MBU3067213.1"/>
    <property type="molecule type" value="Genomic_DNA"/>
</dbReference>
<keyword evidence="3" id="KW-1185">Reference proteome</keyword>